<dbReference type="GeneID" id="3257160"/>
<feature type="domain" description="Tyrosine specific protein phosphatases" evidence="7">
    <location>
        <begin position="207"/>
        <end position="267"/>
    </location>
</feature>
<keyword evidence="9" id="KW-1185">Reference proteome</keyword>
<name>Q5KIE3_CRYD1</name>
<dbReference type="Gene3D" id="3.90.190.10">
    <property type="entry name" value="Protein tyrosine phosphatase superfamily"/>
    <property type="match status" value="1"/>
</dbReference>
<feature type="compositionally biased region" description="Low complexity" evidence="5">
    <location>
        <begin position="432"/>
        <end position="449"/>
    </location>
</feature>
<dbReference type="STRING" id="214684.Q5KIE3"/>
<reference evidence="8" key="2">
    <citation type="journal article" date="2005" name="Science">
        <title>The genome of the basidiomycetous yeast and human pathogen Cryptococcus neoformans.</title>
        <authorList>
            <person name="Loftus B.J."/>
            <person name="Fung E."/>
            <person name="Roncaglia P."/>
            <person name="Rowley D."/>
            <person name="Amedeo P."/>
            <person name="Bruno D."/>
            <person name="Vamathevan J."/>
            <person name="Miranda M."/>
            <person name="Anderson I.J."/>
            <person name="Fraser J.A."/>
            <person name="Allen J.E."/>
            <person name="Bosdet I.E."/>
            <person name="Brent M.R."/>
            <person name="Chiu R."/>
            <person name="Doering T.L."/>
            <person name="Donlin M.J."/>
            <person name="D'Souza C.A."/>
            <person name="Fox D.S."/>
            <person name="Grinberg V."/>
            <person name="Fu J."/>
            <person name="Fukushima M."/>
            <person name="Haas B.J."/>
            <person name="Huang J.C."/>
            <person name="Janbon G."/>
            <person name="Jones S.J."/>
            <person name="Koo H.L."/>
            <person name="Krzywinski M.I."/>
            <person name="Kwon-Chung J.K."/>
            <person name="Lengeler K.B."/>
            <person name="Maiti R."/>
            <person name="Marra M.A."/>
            <person name="Marra R.E."/>
            <person name="Mathewson C.A."/>
            <person name="Mitchell T.G."/>
            <person name="Pertea M."/>
            <person name="Riggs F.R."/>
            <person name="Salzberg S.L."/>
            <person name="Schein J.E."/>
            <person name="Shvartsbeyn A."/>
            <person name="Shin H."/>
            <person name="Shumway M."/>
            <person name="Specht C.A."/>
            <person name="Suh B.B."/>
            <person name="Tenney A."/>
            <person name="Utterback T.R."/>
            <person name="Wickes B.L."/>
            <person name="Wortman J.R."/>
            <person name="Wye N.H."/>
            <person name="Kronstad J.W."/>
            <person name="Lodge J.K."/>
            <person name="Heitman J."/>
            <person name="Davis R.W."/>
            <person name="Fraser C.M."/>
            <person name="Hyman R.W."/>
        </authorList>
    </citation>
    <scope>NUCLEOTIDE SEQUENCE [LARGE SCALE GENOMIC DNA]</scope>
    <source>
        <strain evidence="8">JEC21</strain>
    </source>
</reference>
<keyword evidence="3" id="KW-0378">Hydrolase</keyword>
<dbReference type="FunCoup" id="Q5KIE3">
    <property type="interactions" value="523"/>
</dbReference>
<keyword evidence="4" id="KW-0904">Protein phosphatase</keyword>
<dbReference type="GO" id="GO:0004725">
    <property type="term" value="F:protein tyrosine phosphatase activity"/>
    <property type="evidence" value="ECO:0007669"/>
    <property type="project" value="UniProtKB-EC"/>
</dbReference>
<dbReference type="eggNOG" id="KOG1716">
    <property type="taxonomic scope" value="Eukaryota"/>
</dbReference>
<evidence type="ECO:0000256" key="2">
    <source>
        <dbReference type="ARBA" id="ARBA00013064"/>
    </source>
</evidence>
<dbReference type="GO" id="GO:0005634">
    <property type="term" value="C:nucleus"/>
    <property type="evidence" value="ECO:0000318"/>
    <property type="project" value="GO_Central"/>
</dbReference>
<dbReference type="Pfam" id="PF00782">
    <property type="entry name" value="DSPc"/>
    <property type="match status" value="1"/>
</dbReference>
<evidence type="ECO:0000256" key="3">
    <source>
        <dbReference type="ARBA" id="ARBA00022801"/>
    </source>
</evidence>
<accession>Q5KIE3</accession>
<dbReference type="InterPro" id="IPR000340">
    <property type="entry name" value="Dual-sp_phosphatase_cat-dom"/>
</dbReference>
<proteinExistence type="inferred from homology"/>
<evidence type="ECO:0000256" key="4">
    <source>
        <dbReference type="ARBA" id="ARBA00022912"/>
    </source>
</evidence>
<dbReference type="EC" id="3.1.3.48" evidence="2"/>
<dbReference type="DNASU" id="3257160"/>
<evidence type="ECO:0000259" key="7">
    <source>
        <dbReference type="PROSITE" id="PS50056"/>
    </source>
</evidence>
<dbReference type="PROSITE" id="PS00383">
    <property type="entry name" value="TYR_PHOSPHATASE_1"/>
    <property type="match status" value="1"/>
</dbReference>
<evidence type="ECO:0000313" key="9">
    <source>
        <dbReference type="Proteomes" id="UP000002149"/>
    </source>
</evidence>
<dbReference type="InterPro" id="IPR016130">
    <property type="entry name" value="Tyr_Pase_AS"/>
</dbReference>
<accession>Q55TZ6</accession>
<dbReference type="Proteomes" id="UP000002149">
    <property type="component" value="Chromosome 4"/>
</dbReference>
<dbReference type="RefSeq" id="XP_570177.1">
    <property type="nucleotide sequence ID" value="XM_570177.2"/>
</dbReference>
<dbReference type="InterPro" id="IPR020422">
    <property type="entry name" value="TYR_PHOSPHATASE_DUAL_dom"/>
</dbReference>
<gene>
    <name evidence="8" type="ordered locus">CND03270</name>
</gene>
<feature type="compositionally biased region" description="Low complexity" evidence="5">
    <location>
        <begin position="506"/>
        <end position="515"/>
    </location>
</feature>
<dbReference type="CDD" id="cd14498">
    <property type="entry name" value="DSP"/>
    <property type="match status" value="1"/>
</dbReference>
<dbReference type="OMA" id="CCGCKEW"/>
<dbReference type="PANTHER" id="PTHR45848:SF4">
    <property type="entry name" value="DUAL SPECIFICITY PROTEIN PHOSPHATASE 12"/>
    <property type="match status" value="1"/>
</dbReference>
<dbReference type="InterPro" id="IPR000387">
    <property type="entry name" value="Tyr_Pase_dom"/>
</dbReference>
<dbReference type="InterPro" id="IPR029021">
    <property type="entry name" value="Prot-tyrosine_phosphatase-like"/>
</dbReference>
<comment type="similarity">
    <text evidence="1">Belongs to the protein-tyrosine phosphatase family. Non-receptor class dual specificity subfamily.</text>
</comment>
<reference evidence="8" key="1">
    <citation type="submission" date="2004-05" db="EMBL/GenBank/DDBJ databases">
        <authorList>
            <person name="Loftus B."/>
            <person name="Amedeo P."/>
            <person name="Roncaglia P."/>
            <person name="Vamathevan J."/>
            <person name="Utterback T."/>
            <person name="Van Aken S."/>
            <person name="Fraser C."/>
        </authorList>
    </citation>
    <scope>NUCLEOTIDE SEQUENCE</scope>
    <source>
        <strain evidence="8">JEC21</strain>
    </source>
</reference>
<feature type="region of interest" description="Disordered" evidence="5">
    <location>
        <begin position="369"/>
        <end position="389"/>
    </location>
</feature>
<dbReference type="SMART" id="SM00195">
    <property type="entry name" value="DSPc"/>
    <property type="match status" value="1"/>
</dbReference>
<evidence type="ECO:0000259" key="6">
    <source>
        <dbReference type="PROSITE" id="PS50054"/>
    </source>
</evidence>
<dbReference type="EMBL" id="AE017344">
    <property type="protein sequence ID" value="AAW42870.1"/>
    <property type="molecule type" value="Genomic_DNA"/>
</dbReference>
<dbReference type="KEGG" id="cne:CND03270"/>
<dbReference type="GO" id="GO:0008138">
    <property type="term" value="F:protein tyrosine/serine/threonine phosphatase activity"/>
    <property type="evidence" value="ECO:0000318"/>
    <property type="project" value="GO_Central"/>
</dbReference>
<dbReference type="SUPFAM" id="SSF52799">
    <property type="entry name" value="(Phosphotyrosine protein) phosphatases II"/>
    <property type="match status" value="1"/>
</dbReference>
<feature type="compositionally biased region" description="Low complexity" evidence="5">
    <location>
        <begin position="379"/>
        <end position="389"/>
    </location>
</feature>
<reference evidence="8" key="3">
    <citation type="submission" date="2015-11" db="EMBL/GenBank/DDBJ databases">
        <authorList>
            <person name="Janbon G."/>
            <person name="Paulet D."/>
            <person name="Chon C.C."/>
            <person name="Mornico D."/>
        </authorList>
    </citation>
    <scope>NUCLEOTIDE SEQUENCE</scope>
    <source>
        <strain evidence="8">JEC21</strain>
    </source>
</reference>
<dbReference type="InParanoid" id="Q5KIE3"/>
<dbReference type="AlphaFoldDB" id="Q5KIE3"/>
<evidence type="ECO:0000313" key="8">
    <source>
        <dbReference type="EMBL" id="AAW42870.1"/>
    </source>
</evidence>
<dbReference type="PROSITE" id="PS50056">
    <property type="entry name" value="TYR_PHOSPHATASE_2"/>
    <property type="match status" value="1"/>
</dbReference>
<evidence type="ECO:0000256" key="5">
    <source>
        <dbReference type="SAM" id="MobiDB-lite"/>
    </source>
</evidence>
<dbReference type="PROSITE" id="PS50054">
    <property type="entry name" value="TYR_PHOSPHATASE_DUAL"/>
    <property type="match status" value="1"/>
</dbReference>
<dbReference type="PANTHER" id="PTHR45848">
    <property type="entry name" value="DUAL SPECIFICITY PROTEIN PHOSPHATASE 12 FAMILY MEMBER"/>
    <property type="match status" value="1"/>
</dbReference>
<organism evidence="8 9">
    <name type="scientific">Cryptococcus deneoformans (strain JEC21 / ATCC MYA-565)</name>
    <name type="common">Cryptococcus neoformans var. neoformans serotype D</name>
    <dbReference type="NCBI Taxonomy" id="214684"/>
    <lineage>
        <taxon>Eukaryota</taxon>
        <taxon>Fungi</taxon>
        <taxon>Dikarya</taxon>
        <taxon>Basidiomycota</taxon>
        <taxon>Agaricomycotina</taxon>
        <taxon>Tremellomycetes</taxon>
        <taxon>Tremellales</taxon>
        <taxon>Cryptococcaceae</taxon>
        <taxon>Cryptococcus</taxon>
        <taxon>Cryptococcus neoformans species complex</taxon>
    </lineage>
</organism>
<feature type="region of interest" description="Disordered" evidence="5">
    <location>
        <begin position="492"/>
        <end position="524"/>
    </location>
</feature>
<feature type="region of interest" description="Disordered" evidence="5">
    <location>
        <begin position="431"/>
        <end position="456"/>
    </location>
</feature>
<feature type="domain" description="Tyrosine-protein phosphatase" evidence="6">
    <location>
        <begin position="113"/>
        <end position="288"/>
    </location>
</feature>
<dbReference type="PaxDb" id="214684-Q5KIE3"/>
<evidence type="ECO:0000256" key="1">
    <source>
        <dbReference type="ARBA" id="ARBA00008601"/>
    </source>
</evidence>
<dbReference type="VEuPathDB" id="FungiDB:CND03270"/>
<feature type="region of interest" description="Disordered" evidence="5">
    <location>
        <begin position="307"/>
        <end position="342"/>
    </location>
</feature>
<sequence length="692" mass="74897">MPHHDTVPAMPPSDAAKPDDLAIQDLSREVTSTGNIRLAAKRLAQSAQAEKLRNLKERASTRPQVAPPYARWADDPEEAEYLQSNVHAQAAHVEDQVLVSDEEDEEEKEAMGHMQEVVDGLWVGDLVAANDDDELEKNGIKNILSALRPSLKFSDKYAVYPLEIDDAADTDLLSHLPSCVAWIKEILDLRQKAAEPSSQQKNGTGNGESLKRSPDIDTVAQRGKPGGVLVHCQAGMSRSASIVAAYLMTEYDIDPMEAVAMIREKRPVIEPSATFWHQLGLFYNTDGKVSLKDRSTRQYYMERTTTQFINGDGTAPSVEKMAKYPASPSPSNPPTPKDHARRKIRCKMCRRHLAVREHMMDHILDQAPAVPASRPRTPSGASISSQRASFSSNAGMRFTDVMEEAGAGLLTDRERRGSQVSDVINPLTGLPGALSRRSSAGAGSNGALSPRATQTLYERDTVTSPLSISHNNNNNNNTTHLASRRESLLRNHSEPAGTMPPPVPSPTSHSTTSVPAPAPAQRALQSADQLNARLPPQLLALRMAGMGGAGASAPASPGTNTPEKERRDQSPSSANTNGGTGAAARRLSSLAMTSKDEKEATKLYERRASAGEGMYGPPPILVNPKCSGYFVEPLTWMEPVLSKGQVAGKLVCPNEKCGVKIGNFDWAGVQCGCKEWVTPGFCIHRSKVDEVF</sequence>
<feature type="region of interest" description="Disordered" evidence="5">
    <location>
        <begin position="547"/>
        <end position="599"/>
    </location>
</feature>
<protein>
    <recommendedName>
        <fullName evidence="2">protein-tyrosine-phosphatase</fullName>
        <ecNumber evidence="2">3.1.3.48</ecNumber>
    </recommendedName>
</protein>
<feature type="region of interest" description="Disordered" evidence="5">
    <location>
        <begin position="193"/>
        <end position="222"/>
    </location>
</feature>
<dbReference type="OrthoDB" id="2017893at2759"/>
<dbReference type="HOGENOM" id="CLU_023312_4_0_1"/>